<feature type="transmembrane region" description="Helical" evidence="8">
    <location>
        <begin position="12"/>
        <end position="31"/>
    </location>
</feature>
<name>A0AAV1J1Q3_9NEOP</name>
<feature type="transmembrane region" description="Helical" evidence="8">
    <location>
        <begin position="58"/>
        <end position="81"/>
    </location>
</feature>
<evidence type="ECO:0000259" key="9">
    <source>
        <dbReference type="PROSITE" id="PS50850"/>
    </source>
</evidence>
<dbReference type="InterPro" id="IPR020846">
    <property type="entry name" value="MFS_dom"/>
</dbReference>
<dbReference type="GO" id="GO:0022857">
    <property type="term" value="F:transmembrane transporter activity"/>
    <property type="evidence" value="ECO:0007669"/>
    <property type="project" value="InterPro"/>
</dbReference>
<dbReference type="GO" id="GO:0005886">
    <property type="term" value="C:plasma membrane"/>
    <property type="evidence" value="ECO:0007669"/>
    <property type="project" value="UniProtKB-SubCell"/>
</dbReference>
<evidence type="ECO:0000256" key="2">
    <source>
        <dbReference type="ARBA" id="ARBA00022448"/>
    </source>
</evidence>
<keyword evidence="11" id="KW-1185">Reference proteome</keyword>
<evidence type="ECO:0000256" key="3">
    <source>
        <dbReference type="ARBA" id="ARBA00022475"/>
    </source>
</evidence>
<feature type="transmembrane region" description="Helical" evidence="8">
    <location>
        <begin position="113"/>
        <end position="135"/>
    </location>
</feature>
<organism evidence="10 11">
    <name type="scientific">Leptosia nina</name>
    <dbReference type="NCBI Taxonomy" id="320188"/>
    <lineage>
        <taxon>Eukaryota</taxon>
        <taxon>Metazoa</taxon>
        <taxon>Ecdysozoa</taxon>
        <taxon>Arthropoda</taxon>
        <taxon>Hexapoda</taxon>
        <taxon>Insecta</taxon>
        <taxon>Pterygota</taxon>
        <taxon>Neoptera</taxon>
        <taxon>Endopterygota</taxon>
        <taxon>Lepidoptera</taxon>
        <taxon>Glossata</taxon>
        <taxon>Ditrysia</taxon>
        <taxon>Papilionoidea</taxon>
        <taxon>Pieridae</taxon>
        <taxon>Pierinae</taxon>
        <taxon>Leptosia</taxon>
    </lineage>
</organism>
<dbReference type="Gene3D" id="1.20.1250.20">
    <property type="entry name" value="MFS general substrate transporter like domains"/>
    <property type="match status" value="1"/>
</dbReference>
<dbReference type="InterPro" id="IPR005828">
    <property type="entry name" value="MFS_sugar_transport-like"/>
</dbReference>
<comment type="subcellular location">
    <subcellularLocation>
        <location evidence="1">Cell membrane</location>
        <topology evidence="1">Multi-pass membrane protein</topology>
    </subcellularLocation>
</comment>
<comment type="caution">
    <text evidence="10">The sequence shown here is derived from an EMBL/GenBank/DDBJ whole genome shotgun (WGS) entry which is preliminary data.</text>
</comment>
<feature type="transmembrane region" description="Helical" evidence="8">
    <location>
        <begin position="395"/>
        <end position="415"/>
    </location>
</feature>
<evidence type="ECO:0000313" key="11">
    <source>
        <dbReference type="Proteomes" id="UP001497472"/>
    </source>
</evidence>
<feature type="transmembrane region" description="Helical" evidence="8">
    <location>
        <begin position="142"/>
        <end position="165"/>
    </location>
</feature>
<evidence type="ECO:0000256" key="7">
    <source>
        <dbReference type="ARBA" id="ARBA00023136"/>
    </source>
</evidence>
<reference evidence="10 11" key="1">
    <citation type="submission" date="2023-11" db="EMBL/GenBank/DDBJ databases">
        <authorList>
            <person name="Okamura Y."/>
        </authorList>
    </citation>
    <scope>NUCLEOTIDE SEQUENCE [LARGE SCALE GENOMIC DNA]</scope>
</reference>
<dbReference type="Proteomes" id="UP001497472">
    <property type="component" value="Unassembled WGS sequence"/>
</dbReference>
<keyword evidence="7 8" id="KW-0472">Membrane</keyword>
<protein>
    <recommendedName>
        <fullName evidence="9">Major facilitator superfamily (MFS) profile domain-containing protein</fullName>
    </recommendedName>
</protein>
<feature type="transmembrane region" description="Helical" evidence="8">
    <location>
        <begin position="357"/>
        <end position="374"/>
    </location>
</feature>
<keyword evidence="3" id="KW-1003">Cell membrane</keyword>
<feature type="transmembrane region" description="Helical" evidence="8">
    <location>
        <begin position="171"/>
        <end position="192"/>
    </location>
</feature>
<evidence type="ECO:0000256" key="8">
    <source>
        <dbReference type="SAM" id="Phobius"/>
    </source>
</evidence>
<feature type="transmembrane region" description="Helical" evidence="8">
    <location>
        <begin position="260"/>
        <end position="282"/>
    </location>
</feature>
<accession>A0AAV1J1Q3</accession>
<feature type="transmembrane region" description="Helical" evidence="8">
    <location>
        <begin position="302"/>
        <end position="319"/>
    </location>
</feature>
<feature type="domain" description="Major facilitator superfamily (MFS) profile" evidence="9">
    <location>
        <begin position="18"/>
        <end position="449"/>
    </location>
</feature>
<evidence type="ECO:0000256" key="5">
    <source>
        <dbReference type="ARBA" id="ARBA00022692"/>
    </source>
</evidence>
<feature type="transmembrane region" description="Helical" evidence="8">
    <location>
        <begin position="88"/>
        <end position="107"/>
    </location>
</feature>
<evidence type="ECO:0000256" key="1">
    <source>
        <dbReference type="ARBA" id="ARBA00004651"/>
    </source>
</evidence>
<dbReference type="FunFam" id="1.20.1250.20:FF:000218">
    <property type="entry name" value="facilitated trehalose transporter Tret1"/>
    <property type="match status" value="1"/>
</dbReference>
<sequence length="472" mass="52250">MVGEISKSRGHTYWQWIFGTIASLGFLIYGLEAAWVSPVTKTLQSPTSPLGYPLSNNAISWIGSISCFASAFFVIPFSYSADRFGRKWVVFAIIIPNALSIILRILVPKLTALLIARALSGIAASGIFVVIPIYVRELCQTNVIGTIGSLNVVLQNTGFLIMYLIGAYFDYYVVLWIYMATVILMTGLLLLAPESPAYLVKRGRIDEAYATVAFLRGLKTEDKEVKTEIEFMQRQEEEFKNLPNITLKEIFQNKAWRRGFIVLILVWFTQTWGGSFSIVTYASAILEATGSDLDISPQIQSVSFPIVMIIASFTLTLVAERCGRRPLHVGAYLLSAISHTGLGLALLFRTLGYTIPSWLPIVCMIGAVAMYAGGIRPLPYIISIEIFNFQVRAKLMGLIHTFGWTSVSSQLFAFAPLVDSFGLHTTFLIFGLINIFGMVFAAIIPETRGRSDDEILGQLDKNRKQVPLSISG</sequence>
<keyword evidence="2" id="KW-0813">Transport</keyword>
<evidence type="ECO:0000256" key="4">
    <source>
        <dbReference type="ARBA" id="ARBA00022597"/>
    </source>
</evidence>
<keyword evidence="5 8" id="KW-0812">Transmembrane</keyword>
<dbReference type="PANTHER" id="PTHR48021">
    <property type="match status" value="1"/>
</dbReference>
<dbReference type="PANTHER" id="PTHR48021:SF33">
    <property type="entry name" value="AT22075P-RELATED"/>
    <property type="match status" value="1"/>
</dbReference>
<dbReference type="PROSITE" id="PS50850">
    <property type="entry name" value="MFS"/>
    <property type="match status" value="1"/>
</dbReference>
<dbReference type="Pfam" id="PF00083">
    <property type="entry name" value="Sugar_tr"/>
    <property type="match status" value="1"/>
</dbReference>
<keyword evidence="6 8" id="KW-1133">Transmembrane helix</keyword>
<dbReference type="EMBL" id="CAVLEF010000004">
    <property type="protein sequence ID" value="CAK1543354.1"/>
    <property type="molecule type" value="Genomic_DNA"/>
</dbReference>
<dbReference type="InterPro" id="IPR036259">
    <property type="entry name" value="MFS_trans_sf"/>
</dbReference>
<evidence type="ECO:0000313" key="10">
    <source>
        <dbReference type="EMBL" id="CAK1543354.1"/>
    </source>
</evidence>
<dbReference type="InterPro" id="IPR050549">
    <property type="entry name" value="MFS_Trehalose_Transporter"/>
</dbReference>
<dbReference type="AlphaFoldDB" id="A0AAV1J1Q3"/>
<feature type="transmembrane region" description="Helical" evidence="8">
    <location>
        <begin position="421"/>
        <end position="444"/>
    </location>
</feature>
<evidence type="ECO:0000256" key="6">
    <source>
        <dbReference type="ARBA" id="ARBA00022989"/>
    </source>
</evidence>
<feature type="transmembrane region" description="Helical" evidence="8">
    <location>
        <begin position="331"/>
        <end position="351"/>
    </location>
</feature>
<keyword evidence="4" id="KW-0762">Sugar transport</keyword>
<dbReference type="SUPFAM" id="SSF103473">
    <property type="entry name" value="MFS general substrate transporter"/>
    <property type="match status" value="1"/>
</dbReference>
<gene>
    <name evidence="10" type="ORF">LNINA_LOCUS3174</name>
</gene>
<proteinExistence type="predicted"/>